<evidence type="ECO:0000313" key="2">
    <source>
        <dbReference type="Proteomes" id="UP000767238"/>
    </source>
</evidence>
<dbReference type="AlphaFoldDB" id="A0A9P8K3J8"/>
<evidence type="ECO:0000313" key="1">
    <source>
        <dbReference type="EMBL" id="KAH0210853.1"/>
    </source>
</evidence>
<reference evidence="1" key="2">
    <citation type="submission" date="2021-08" db="EMBL/GenBank/DDBJ databases">
        <authorList>
            <person name="Gostincar C."/>
            <person name="Sun X."/>
            <person name="Song Z."/>
            <person name="Gunde-Cimerman N."/>
        </authorList>
    </citation>
    <scope>NUCLEOTIDE SEQUENCE</scope>
    <source>
        <strain evidence="1">EXF-8016</strain>
    </source>
</reference>
<reference evidence="1" key="1">
    <citation type="journal article" date="2021" name="J Fungi (Basel)">
        <title>Virulence traits and population genomics of the black yeast Aureobasidium melanogenum.</title>
        <authorList>
            <person name="Cernosa A."/>
            <person name="Sun X."/>
            <person name="Gostincar C."/>
            <person name="Fang C."/>
            <person name="Gunde-Cimerman N."/>
            <person name="Song Z."/>
        </authorList>
    </citation>
    <scope>NUCLEOTIDE SEQUENCE</scope>
    <source>
        <strain evidence="1">EXF-8016</strain>
    </source>
</reference>
<gene>
    <name evidence="1" type="ORF">KCV03_g9909</name>
</gene>
<feature type="non-terminal residue" evidence="1">
    <location>
        <position position="1"/>
    </location>
</feature>
<sequence length="246" mass="27779">MSDTSYDSIDSMDQAIEDTSIALSNDEVQIESPDENGKHIQVEQEEVENEEIVNPADQVSDSLGYPNATTMVTKIDNVHHRLLALGPNLSQEEIRTAKQSVQHHEEAVAEMQHTVKMPLFRAVRANRFVRAFVSDSTNRLIDRAVNRVLSGGSVRSIALRHLLSKKNFKSTLISKVEHETTEDGQFPYTDPDTLNKKIAKNVDVALGRALRTYAQKKYEKQFRKKYEAALRNSMEGFETDMENSGL</sequence>
<dbReference type="Proteomes" id="UP000767238">
    <property type="component" value="Unassembled WGS sequence"/>
</dbReference>
<organism evidence="1 2">
    <name type="scientific">Aureobasidium melanogenum</name>
    <name type="common">Aureobasidium pullulans var. melanogenum</name>
    <dbReference type="NCBI Taxonomy" id="46634"/>
    <lineage>
        <taxon>Eukaryota</taxon>
        <taxon>Fungi</taxon>
        <taxon>Dikarya</taxon>
        <taxon>Ascomycota</taxon>
        <taxon>Pezizomycotina</taxon>
        <taxon>Dothideomycetes</taxon>
        <taxon>Dothideomycetidae</taxon>
        <taxon>Dothideales</taxon>
        <taxon>Saccotheciaceae</taxon>
        <taxon>Aureobasidium</taxon>
    </lineage>
</organism>
<dbReference type="EMBL" id="JAHFYH010000154">
    <property type="protein sequence ID" value="KAH0210853.1"/>
    <property type="molecule type" value="Genomic_DNA"/>
</dbReference>
<proteinExistence type="predicted"/>
<name>A0A9P8K3J8_AURME</name>
<accession>A0A9P8K3J8</accession>
<protein>
    <submittedName>
        <fullName evidence="1">Uncharacterized protein</fullName>
    </submittedName>
</protein>
<comment type="caution">
    <text evidence="1">The sequence shown here is derived from an EMBL/GenBank/DDBJ whole genome shotgun (WGS) entry which is preliminary data.</text>
</comment>
<dbReference type="OrthoDB" id="3924229at2759"/>